<gene>
    <name evidence="1" type="ORF">DEO23_14100</name>
</gene>
<dbReference type="EMBL" id="QFKX01000006">
    <property type="protein sequence ID" value="PWH05208.1"/>
    <property type="molecule type" value="Genomic_DNA"/>
</dbReference>
<organism evidence="1 2">
    <name type="scientific">Brachybacterium endophyticum</name>
    <dbReference type="NCBI Taxonomy" id="2182385"/>
    <lineage>
        <taxon>Bacteria</taxon>
        <taxon>Bacillati</taxon>
        <taxon>Actinomycetota</taxon>
        <taxon>Actinomycetes</taxon>
        <taxon>Micrococcales</taxon>
        <taxon>Dermabacteraceae</taxon>
        <taxon>Brachybacterium</taxon>
    </lineage>
</organism>
<evidence type="ECO:0000313" key="2">
    <source>
        <dbReference type="Proteomes" id="UP000245590"/>
    </source>
</evidence>
<protein>
    <submittedName>
        <fullName evidence="1">Uncharacterized protein</fullName>
    </submittedName>
</protein>
<dbReference type="Proteomes" id="UP000245590">
    <property type="component" value="Unassembled WGS sequence"/>
</dbReference>
<accession>A0A2U2RH79</accession>
<keyword evidence="2" id="KW-1185">Reference proteome</keyword>
<evidence type="ECO:0000313" key="1">
    <source>
        <dbReference type="EMBL" id="PWH05208.1"/>
    </source>
</evidence>
<proteinExistence type="predicted"/>
<sequence length="93" mass="10178">MSTHRIQHLGDGWAIKGRTIKLTPPTPRYDRENVIIRVDEHVAPTDPPKPEGHFIAGALVSDEGNVISPRIEMMLPDGLAIEFLDDVAGGQKA</sequence>
<comment type="caution">
    <text evidence="1">The sequence shown here is derived from an EMBL/GenBank/DDBJ whole genome shotgun (WGS) entry which is preliminary data.</text>
</comment>
<dbReference type="RefSeq" id="WP_109276670.1">
    <property type="nucleotide sequence ID" value="NZ_QFKX01000006.1"/>
</dbReference>
<dbReference type="AlphaFoldDB" id="A0A2U2RH79"/>
<name>A0A2U2RH79_9MICO</name>
<reference evidence="1 2" key="1">
    <citation type="submission" date="2018-05" db="EMBL/GenBank/DDBJ databases">
        <title>Brachybacterium sp. M1HQ-2T, whole genome shotgun sequence.</title>
        <authorList>
            <person name="Tuo L."/>
        </authorList>
    </citation>
    <scope>NUCLEOTIDE SEQUENCE [LARGE SCALE GENOMIC DNA]</scope>
    <source>
        <strain evidence="1 2">M1HQ-2</strain>
    </source>
</reference>